<dbReference type="AlphaFoldDB" id="A0A482VJ48"/>
<feature type="region of interest" description="Disordered" evidence="1">
    <location>
        <begin position="116"/>
        <end position="151"/>
    </location>
</feature>
<dbReference type="STRING" id="1661398.A0A482VJ48"/>
<evidence type="ECO:0000313" key="3">
    <source>
        <dbReference type="Proteomes" id="UP000292052"/>
    </source>
</evidence>
<comment type="caution">
    <text evidence="2">The sequence shown here is derived from an EMBL/GenBank/DDBJ whole genome shotgun (WGS) entry which is preliminary data.</text>
</comment>
<dbReference type="PANTHER" id="PTHR23308">
    <property type="entry name" value="NUCLEAR INHIBITOR OF PROTEIN PHOSPHATASE-1"/>
    <property type="match status" value="1"/>
</dbReference>
<evidence type="ECO:0000256" key="1">
    <source>
        <dbReference type="SAM" id="MobiDB-lite"/>
    </source>
</evidence>
<feature type="compositionally biased region" description="Acidic residues" evidence="1">
    <location>
        <begin position="141"/>
        <end position="151"/>
    </location>
</feature>
<name>A0A482VJ48_ASBVE</name>
<feature type="compositionally biased region" description="Basic and acidic residues" evidence="1">
    <location>
        <begin position="445"/>
        <end position="467"/>
    </location>
</feature>
<dbReference type="Proteomes" id="UP000292052">
    <property type="component" value="Unassembled WGS sequence"/>
</dbReference>
<reference evidence="2 3" key="1">
    <citation type="submission" date="2017-03" db="EMBL/GenBank/DDBJ databases">
        <title>Genome of the blue death feigning beetle - Asbolus verrucosus.</title>
        <authorList>
            <person name="Rider S.D."/>
        </authorList>
    </citation>
    <scope>NUCLEOTIDE SEQUENCE [LARGE SCALE GENOMIC DNA]</scope>
    <source>
        <strain evidence="2">Butters</strain>
        <tissue evidence="2">Head and leg muscle</tissue>
    </source>
</reference>
<feature type="compositionally biased region" description="Acidic residues" evidence="1">
    <location>
        <begin position="421"/>
        <end position="431"/>
    </location>
</feature>
<dbReference type="InterPro" id="IPR050923">
    <property type="entry name" value="Cell_Proc_Reg/RNA_Proc"/>
</dbReference>
<protein>
    <submittedName>
        <fullName evidence="2">Kanadaptin</fullName>
    </submittedName>
</protein>
<feature type="compositionally biased region" description="Basic and acidic residues" evidence="1">
    <location>
        <begin position="477"/>
        <end position="489"/>
    </location>
</feature>
<accession>A0A482VJ48</accession>
<dbReference type="Gene3D" id="3.30.160.20">
    <property type="match status" value="1"/>
</dbReference>
<feature type="region of interest" description="Disordered" evidence="1">
    <location>
        <begin position="421"/>
        <end position="545"/>
    </location>
</feature>
<feature type="compositionally biased region" description="Basic and acidic residues" evidence="1">
    <location>
        <begin position="500"/>
        <end position="522"/>
    </location>
</feature>
<gene>
    <name evidence="2" type="ORF">BDFB_001789</name>
</gene>
<sequence length="545" mass="62840">MLVGKIGRLPKRLHNVTTTKRVVPEEENKHEELKLPTSLDIPATQAENMKALLYQEPSWSGLPEVTQNEYTLEVGHMLKLGCSTRTYLLNGPAADTEEESELSLTELKEKRLEELRRREQQKEKEEELRKKQEERGIDWGLGEDADEETDLSENPYAEANNEELYIDNPKKALRGFFEREGLDLEYDCSEQGIGQFLCKVELPIDDEMGRPIFAEVFHKGKKKEAVVQCALEACRILDRHGLLRQATHESRKRKPKNWEENDYYDSDDDTFLDRTGSIEKKREMRMNAKAPQKAETYENLNLEMELADAQRKLASQDVVTNAETDPLDSFMMELKKSKPSKQSVNKLKLELNKLKQEHSNVIKLVNITKPASLPPLVAEYLAIANTSSSEKKALPLIGKRRKIKLQLSAKSTEMTKIDAEGVDEEMEEEKEEDHQKQIVEISAENVEKTESIVENVETKMDNEENGKDINSSITNSDMKKETSDDIDEKKKKRNQRRLQQKQERAEVERQKGYAEDHHREDYNMWIPPADQTGDGRTALNDKYGY</sequence>
<dbReference type="EMBL" id="QDEB01097524">
    <property type="protein sequence ID" value="RZC32408.1"/>
    <property type="molecule type" value="Genomic_DNA"/>
</dbReference>
<evidence type="ECO:0000313" key="2">
    <source>
        <dbReference type="EMBL" id="RZC32408.1"/>
    </source>
</evidence>
<proteinExistence type="predicted"/>
<dbReference type="CDD" id="cd19856">
    <property type="entry name" value="DSRM_Kanadaptin"/>
    <property type="match status" value="1"/>
</dbReference>
<feature type="compositionally biased region" description="Basic residues" evidence="1">
    <location>
        <begin position="490"/>
        <end position="499"/>
    </location>
</feature>
<keyword evidence="3" id="KW-1185">Reference proteome</keyword>
<dbReference type="OrthoDB" id="433755at2759"/>
<feature type="compositionally biased region" description="Basic and acidic residues" evidence="1">
    <location>
        <begin position="116"/>
        <end position="137"/>
    </location>
</feature>
<organism evidence="2 3">
    <name type="scientific">Asbolus verrucosus</name>
    <name type="common">Desert ironclad beetle</name>
    <dbReference type="NCBI Taxonomy" id="1661398"/>
    <lineage>
        <taxon>Eukaryota</taxon>
        <taxon>Metazoa</taxon>
        <taxon>Ecdysozoa</taxon>
        <taxon>Arthropoda</taxon>
        <taxon>Hexapoda</taxon>
        <taxon>Insecta</taxon>
        <taxon>Pterygota</taxon>
        <taxon>Neoptera</taxon>
        <taxon>Endopterygota</taxon>
        <taxon>Coleoptera</taxon>
        <taxon>Polyphaga</taxon>
        <taxon>Cucujiformia</taxon>
        <taxon>Tenebrionidae</taxon>
        <taxon>Pimeliinae</taxon>
        <taxon>Asbolus</taxon>
    </lineage>
</organism>